<evidence type="ECO:0000256" key="1">
    <source>
        <dbReference type="ARBA" id="ARBA00023015"/>
    </source>
</evidence>
<evidence type="ECO:0000259" key="4">
    <source>
        <dbReference type="PROSITE" id="PS50956"/>
    </source>
</evidence>
<sequence length="200" mass="22525">MNWSLIQHLPCRAHFAALSVVYSTRTFGYHASIRTLYGYHRYMTGLDELDTAILRELQRDARRTNRDIAAAVGVAPTTSLDRMRSLRERGVIIGARLEVDLGKIGRPVQALVAVRVRPPTRANIEGFREWAAGLPEVLGVFVTSGSEDFLIHIAVPDNNHLYAFVIDRLTEKPEVADVRTSIVYEHIRPTTVLPDRDLHS</sequence>
<dbReference type="GO" id="GO:0043565">
    <property type="term" value="F:sequence-specific DNA binding"/>
    <property type="evidence" value="ECO:0007669"/>
    <property type="project" value="InterPro"/>
</dbReference>
<keyword evidence="1" id="KW-0805">Transcription regulation</keyword>
<accession>A0AAU6SBJ4</accession>
<dbReference type="Gene3D" id="3.30.70.920">
    <property type="match status" value="1"/>
</dbReference>
<evidence type="ECO:0000313" key="5">
    <source>
        <dbReference type="EMBL" id="WZO34284.1"/>
    </source>
</evidence>
<dbReference type="GO" id="GO:0005829">
    <property type="term" value="C:cytosol"/>
    <property type="evidence" value="ECO:0007669"/>
    <property type="project" value="TreeGrafter"/>
</dbReference>
<dbReference type="Pfam" id="PF13404">
    <property type="entry name" value="HTH_AsnC-type"/>
    <property type="match status" value="1"/>
</dbReference>
<dbReference type="SUPFAM" id="SSF46785">
    <property type="entry name" value="Winged helix' DNA-binding domain"/>
    <property type="match status" value="1"/>
</dbReference>
<dbReference type="InterPro" id="IPR019888">
    <property type="entry name" value="Tscrpt_reg_AsnC-like"/>
</dbReference>
<dbReference type="SMART" id="SM00344">
    <property type="entry name" value="HTH_ASNC"/>
    <property type="match status" value="1"/>
</dbReference>
<gene>
    <name evidence="5" type="ORF">MRBLWS13_001938</name>
</gene>
<name>A0AAU6SBJ4_9MICO</name>
<dbReference type="EMBL" id="CP151632">
    <property type="protein sequence ID" value="WZO34284.1"/>
    <property type="molecule type" value="Genomic_DNA"/>
</dbReference>
<dbReference type="PROSITE" id="PS50956">
    <property type="entry name" value="HTH_ASNC_2"/>
    <property type="match status" value="1"/>
</dbReference>
<evidence type="ECO:0000256" key="3">
    <source>
        <dbReference type="ARBA" id="ARBA00023163"/>
    </source>
</evidence>
<keyword evidence="2" id="KW-0238">DNA-binding</keyword>
<dbReference type="AlphaFoldDB" id="A0AAU6SBJ4"/>
<dbReference type="GO" id="GO:0043200">
    <property type="term" value="P:response to amino acid"/>
    <property type="evidence" value="ECO:0007669"/>
    <property type="project" value="TreeGrafter"/>
</dbReference>
<dbReference type="InterPro" id="IPR000485">
    <property type="entry name" value="AsnC-type_HTH_dom"/>
</dbReference>
<reference evidence="5" key="1">
    <citation type="submission" date="2024-04" db="EMBL/GenBank/DDBJ databases">
        <authorList>
            <person name="Roder T."/>
            <person name="Oberhansli S."/>
            <person name="Kreuzer M."/>
        </authorList>
    </citation>
    <scope>NUCLEOTIDE SEQUENCE</scope>
    <source>
        <strain evidence="5">LWS13-1.2</strain>
    </source>
</reference>
<organism evidence="5">
    <name type="scientific">Microbacterium sp. LWS13-1.2</name>
    <dbReference type="NCBI Taxonomy" id="3135264"/>
    <lineage>
        <taxon>Bacteria</taxon>
        <taxon>Bacillati</taxon>
        <taxon>Actinomycetota</taxon>
        <taxon>Actinomycetes</taxon>
        <taxon>Micrococcales</taxon>
        <taxon>Microbacteriaceae</taxon>
        <taxon>Microbacterium</taxon>
    </lineage>
</organism>
<dbReference type="InterPro" id="IPR036390">
    <property type="entry name" value="WH_DNA-bd_sf"/>
</dbReference>
<dbReference type="PANTHER" id="PTHR30154:SF54">
    <property type="entry name" value="POSSIBLE TRANSCRIPTIONAL REGULATORY PROTEIN (PROBABLY LRP_ASNC-FAMILY)"/>
    <property type="match status" value="1"/>
</dbReference>
<dbReference type="Pfam" id="PF01037">
    <property type="entry name" value="AsnC_trans_reg"/>
    <property type="match status" value="1"/>
</dbReference>
<dbReference type="Gene3D" id="1.10.10.10">
    <property type="entry name" value="Winged helix-like DNA-binding domain superfamily/Winged helix DNA-binding domain"/>
    <property type="match status" value="1"/>
</dbReference>
<protein>
    <submittedName>
        <fullName evidence="5">Lrp/AsnC family transcriptional regulator</fullName>
    </submittedName>
</protein>
<dbReference type="PRINTS" id="PR00033">
    <property type="entry name" value="HTHASNC"/>
</dbReference>
<evidence type="ECO:0000256" key="2">
    <source>
        <dbReference type="ARBA" id="ARBA00023125"/>
    </source>
</evidence>
<dbReference type="InterPro" id="IPR019887">
    <property type="entry name" value="Tscrpt_reg_AsnC/Lrp_C"/>
</dbReference>
<feature type="domain" description="HTH asnC-type" evidence="4">
    <location>
        <begin position="46"/>
        <end position="107"/>
    </location>
</feature>
<dbReference type="InterPro" id="IPR011008">
    <property type="entry name" value="Dimeric_a/b-barrel"/>
</dbReference>
<proteinExistence type="predicted"/>
<dbReference type="SUPFAM" id="SSF54909">
    <property type="entry name" value="Dimeric alpha+beta barrel"/>
    <property type="match status" value="1"/>
</dbReference>
<keyword evidence="3" id="KW-0804">Transcription</keyword>
<dbReference type="InterPro" id="IPR036388">
    <property type="entry name" value="WH-like_DNA-bd_sf"/>
</dbReference>
<dbReference type="PANTHER" id="PTHR30154">
    <property type="entry name" value="LEUCINE-RESPONSIVE REGULATORY PROTEIN"/>
    <property type="match status" value="1"/>
</dbReference>